<comment type="caution">
    <text evidence="2">The sequence shown here is derived from an EMBL/GenBank/DDBJ whole genome shotgun (WGS) entry which is preliminary data.</text>
</comment>
<organism evidence="2 3">
    <name type="scientific">Streptomyces flavidovirens</name>
    <dbReference type="NCBI Taxonomy" id="67298"/>
    <lineage>
        <taxon>Bacteria</taxon>
        <taxon>Bacillati</taxon>
        <taxon>Actinomycetota</taxon>
        <taxon>Actinomycetes</taxon>
        <taxon>Kitasatosporales</taxon>
        <taxon>Streptomycetaceae</taxon>
        <taxon>Streptomyces</taxon>
    </lineage>
</organism>
<dbReference type="Proteomes" id="UP001601976">
    <property type="component" value="Unassembled WGS sequence"/>
</dbReference>
<name>A0ABW6RJ68_9ACTN</name>
<dbReference type="RefSeq" id="WP_387896649.1">
    <property type="nucleotide sequence ID" value="NZ_JBIAPK010000007.1"/>
</dbReference>
<dbReference type="EMBL" id="JBIAPK010000007">
    <property type="protein sequence ID" value="MFF3341587.1"/>
    <property type="molecule type" value="Genomic_DNA"/>
</dbReference>
<proteinExistence type="predicted"/>
<accession>A0ABW6RJ68</accession>
<keyword evidence="3" id="KW-1185">Reference proteome</keyword>
<gene>
    <name evidence="2" type="ORF">ACFYWW_23165</name>
</gene>
<protein>
    <submittedName>
        <fullName evidence="2">Uncharacterized protein</fullName>
    </submittedName>
</protein>
<evidence type="ECO:0000313" key="3">
    <source>
        <dbReference type="Proteomes" id="UP001601976"/>
    </source>
</evidence>
<feature type="compositionally biased region" description="Basic residues" evidence="1">
    <location>
        <begin position="122"/>
        <end position="131"/>
    </location>
</feature>
<feature type="compositionally biased region" description="Basic and acidic residues" evidence="1">
    <location>
        <begin position="1"/>
        <end position="19"/>
    </location>
</feature>
<feature type="region of interest" description="Disordered" evidence="1">
    <location>
        <begin position="1"/>
        <end position="44"/>
    </location>
</feature>
<evidence type="ECO:0000313" key="2">
    <source>
        <dbReference type="EMBL" id="MFF3341587.1"/>
    </source>
</evidence>
<evidence type="ECO:0000256" key="1">
    <source>
        <dbReference type="SAM" id="MobiDB-lite"/>
    </source>
</evidence>
<sequence>MVEGEKRSRPTDGAREGGTREPLAVPRARNPVVGPPERDNGLPGLLESLGEHLLRHAPEDLVILVRAEMERRELQAYANGWRDAADQYEPALEQARRIAQTRRLRLVGRTPGQAAVIPPLPAHRRKRREQP</sequence>
<feature type="region of interest" description="Disordered" evidence="1">
    <location>
        <begin position="109"/>
        <end position="131"/>
    </location>
</feature>
<reference evidence="2 3" key="1">
    <citation type="submission" date="2024-10" db="EMBL/GenBank/DDBJ databases">
        <title>The Natural Products Discovery Center: Release of the First 8490 Sequenced Strains for Exploring Actinobacteria Biosynthetic Diversity.</title>
        <authorList>
            <person name="Kalkreuter E."/>
            <person name="Kautsar S.A."/>
            <person name="Yang D."/>
            <person name="Bader C.D."/>
            <person name="Teijaro C.N."/>
            <person name="Fluegel L."/>
            <person name="Davis C.M."/>
            <person name="Simpson J.R."/>
            <person name="Lauterbach L."/>
            <person name="Steele A.D."/>
            <person name="Gui C."/>
            <person name="Meng S."/>
            <person name="Li G."/>
            <person name="Viehrig K."/>
            <person name="Ye F."/>
            <person name="Su P."/>
            <person name="Kiefer A.F."/>
            <person name="Nichols A."/>
            <person name="Cepeda A.J."/>
            <person name="Yan W."/>
            <person name="Fan B."/>
            <person name="Jiang Y."/>
            <person name="Adhikari A."/>
            <person name="Zheng C.-J."/>
            <person name="Schuster L."/>
            <person name="Cowan T.M."/>
            <person name="Smanski M.J."/>
            <person name="Chevrette M.G."/>
            <person name="De Carvalho L.P.S."/>
            <person name="Shen B."/>
        </authorList>
    </citation>
    <scope>NUCLEOTIDE SEQUENCE [LARGE SCALE GENOMIC DNA]</scope>
    <source>
        <strain evidence="2 3">NPDC003029</strain>
    </source>
</reference>